<comment type="caution">
    <text evidence="2">The sequence shown here is derived from an EMBL/GenBank/DDBJ whole genome shotgun (WGS) entry which is preliminary data.</text>
</comment>
<dbReference type="Proteomes" id="UP000710440">
    <property type="component" value="Unassembled WGS sequence"/>
</dbReference>
<dbReference type="SMART" id="SM00672">
    <property type="entry name" value="CAP10"/>
    <property type="match status" value="1"/>
</dbReference>
<dbReference type="PANTHER" id="PTHR12203:SF63">
    <property type="entry name" value="GLYCOSYL TRANSFERASE CAP10 DOMAIN-CONTAINING PROTEIN"/>
    <property type="match status" value="1"/>
</dbReference>
<dbReference type="GeneID" id="66932983"/>
<dbReference type="OrthoDB" id="202415at2759"/>
<evidence type="ECO:0000313" key="3">
    <source>
        <dbReference type="Proteomes" id="UP000710440"/>
    </source>
</evidence>
<evidence type="ECO:0000259" key="1">
    <source>
        <dbReference type="SMART" id="SM00672"/>
    </source>
</evidence>
<dbReference type="Pfam" id="PF05686">
    <property type="entry name" value="Glyco_transf_90"/>
    <property type="match status" value="1"/>
</dbReference>
<proteinExistence type="predicted"/>
<dbReference type="PANTHER" id="PTHR12203">
    <property type="entry name" value="KDEL LYS-ASP-GLU-LEU CONTAINING - RELATED"/>
    <property type="match status" value="1"/>
</dbReference>
<accession>A0A9P3F4E4</accession>
<sequence length="293" mass="33524">MHITLSQERTAALNQLYRAIVTSPEPLPDTLFALNIQDRPMAQSWSYARPADPTATKAGDFLMPHFAFWAWPLKYIGSVDRALTAITEIEANRTFHAKIPQAVWRGTPWFNNVQNHDLRKRLIQVTTGKPWADVQALRWETNGQTASNACRSIILTPPMAWMLHTTHLVRPVFSSTLLQTEPKLGPPHQSDRIKRSWPTDIDARDANLVMVSPDWSDLETTIAWLENHPTIAQGIADRQRELFYDGGYLSPAAETCYWRALIRGWSKVAEPEGREWTEHKGVRWELFSLGEFQ</sequence>
<feature type="domain" description="Glycosyl transferase CAP10" evidence="1">
    <location>
        <begin position="26"/>
        <end position="272"/>
    </location>
</feature>
<dbReference type="AlphaFoldDB" id="A0A9P3F4E4"/>
<dbReference type="InterPro" id="IPR051091">
    <property type="entry name" value="O-Glucosyltr/Glycosyltrsf_90"/>
</dbReference>
<dbReference type="RefSeq" id="XP_043124157.1">
    <property type="nucleotide sequence ID" value="XM_043268222.1"/>
</dbReference>
<dbReference type="InterPro" id="IPR006598">
    <property type="entry name" value="CAP10"/>
</dbReference>
<protein>
    <recommendedName>
        <fullName evidence="1">Glycosyl transferase CAP10 domain-containing protein</fullName>
    </recommendedName>
</protein>
<name>A0A9P3F4E4_ASPVI</name>
<gene>
    <name evidence="2" type="ORF">Aspvir_005001</name>
</gene>
<keyword evidence="3" id="KW-1185">Reference proteome</keyword>
<dbReference type="EMBL" id="BOPL01000002">
    <property type="protein sequence ID" value="GIK00971.1"/>
    <property type="molecule type" value="Genomic_DNA"/>
</dbReference>
<reference evidence="2 3" key="1">
    <citation type="submission" date="2021-02" db="EMBL/GenBank/DDBJ databases">
        <title>Pan-genome distribution and transcriptional activeness of fungal secondary metabolism genes in Aspergillus section Fumigati.</title>
        <authorList>
            <person name="Takahashi H."/>
            <person name="Umemura M."/>
            <person name="Ninomiya A."/>
            <person name="Kusuya Y."/>
            <person name="Urayama S."/>
            <person name="Shimizu M."/>
            <person name="Watanabe A."/>
            <person name="Kamei K."/>
            <person name="Yaguchi T."/>
            <person name="Hagiwara D."/>
        </authorList>
    </citation>
    <scope>NUCLEOTIDE SEQUENCE [LARGE SCALE GENOMIC DNA]</scope>
    <source>
        <strain evidence="2 3">IFM 47045</strain>
    </source>
</reference>
<evidence type="ECO:0000313" key="2">
    <source>
        <dbReference type="EMBL" id="GIK00971.1"/>
    </source>
</evidence>
<organism evidence="2 3">
    <name type="scientific">Aspergillus viridinutans</name>
    <dbReference type="NCBI Taxonomy" id="75553"/>
    <lineage>
        <taxon>Eukaryota</taxon>
        <taxon>Fungi</taxon>
        <taxon>Dikarya</taxon>
        <taxon>Ascomycota</taxon>
        <taxon>Pezizomycotina</taxon>
        <taxon>Eurotiomycetes</taxon>
        <taxon>Eurotiomycetidae</taxon>
        <taxon>Eurotiales</taxon>
        <taxon>Aspergillaceae</taxon>
        <taxon>Aspergillus</taxon>
        <taxon>Aspergillus subgen. Fumigati</taxon>
    </lineage>
</organism>